<evidence type="ECO:0000256" key="7">
    <source>
        <dbReference type="ARBA" id="ARBA00022833"/>
    </source>
</evidence>
<evidence type="ECO:0000256" key="2">
    <source>
        <dbReference type="ARBA" id="ARBA00010370"/>
    </source>
</evidence>
<keyword evidence="9" id="KW-0865">Zymogen</keyword>
<evidence type="ECO:0000313" key="11">
    <source>
        <dbReference type="Proteomes" id="UP000078492"/>
    </source>
</evidence>
<dbReference type="InterPro" id="IPR024079">
    <property type="entry name" value="MetalloPept_cat_dom_sf"/>
</dbReference>
<dbReference type="SUPFAM" id="SSF55486">
    <property type="entry name" value="Metalloproteases ('zincins'), catalytic domain"/>
    <property type="match status" value="1"/>
</dbReference>
<name>A0A151JQD6_9HYME</name>
<keyword evidence="7" id="KW-0862">Zinc</keyword>
<keyword evidence="4" id="KW-0479">Metal-binding</keyword>
<comment type="similarity">
    <text evidence="2">Belongs to the peptidase M10A family.</text>
</comment>
<proteinExistence type="inferred from homology"/>
<dbReference type="PANTHER" id="PTHR10201">
    <property type="entry name" value="MATRIX METALLOPROTEINASE"/>
    <property type="match status" value="1"/>
</dbReference>
<dbReference type="GO" id="GO:0006508">
    <property type="term" value="P:proteolysis"/>
    <property type="evidence" value="ECO:0007669"/>
    <property type="project" value="UniProtKB-KW"/>
</dbReference>
<dbReference type="GO" id="GO:0008270">
    <property type="term" value="F:zinc ion binding"/>
    <property type="evidence" value="ECO:0007669"/>
    <property type="project" value="InterPro"/>
</dbReference>
<gene>
    <name evidence="10" type="ORF">ALC57_01409</name>
</gene>
<dbReference type="EMBL" id="KQ978697">
    <property type="protein sequence ID" value="KYN29162.1"/>
    <property type="molecule type" value="Genomic_DNA"/>
</dbReference>
<evidence type="ECO:0000256" key="4">
    <source>
        <dbReference type="ARBA" id="ARBA00022723"/>
    </source>
</evidence>
<dbReference type="PROSITE" id="PS00546">
    <property type="entry name" value="CYSTEINE_SWITCH"/>
    <property type="match status" value="1"/>
</dbReference>
<protein>
    <submittedName>
        <fullName evidence="10">Interstitial collagenase</fullName>
    </submittedName>
</protein>
<evidence type="ECO:0000256" key="6">
    <source>
        <dbReference type="ARBA" id="ARBA00022801"/>
    </source>
</evidence>
<evidence type="ECO:0000256" key="3">
    <source>
        <dbReference type="ARBA" id="ARBA00022670"/>
    </source>
</evidence>
<dbReference type="GO" id="GO:0004222">
    <property type="term" value="F:metalloendopeptidase activity"/>
    <property type="evidence" value="ECO:0007669"/>
    <property type="project" value="InterPro"/>
</dbReference>
<organism evidence="10 11">
    <name type="scientific">Trachymyrmex cornetzi</name>
    <dbReference type="NCBI Taxonomy" id="471704"/>
    <lineage>
        <taxon>Eukaryota</taxon>
        <taxon>Metazoa</taxon>
        <taxon>Ecdysozoa</taxon>
        <taxon>Arthropoda</taxon>
        <taxon>Hexapoda</taxon>
        <taxon>Insecta</taxon>
        <taxon>Pterygota</taxon>
        <taxon>Neoptera</taxon>
        <taxon>Endopterygota</taxon>
        <taxon>Hymenoptera</taxon>
        <taxon>Apocrita</taxon>
        <taxon>Aculeata</taxon>
        <taxon>Formicoidea</taxon>
        <taxon>Formicidae</taxon>
        <taxon>Myrmicinae</taxon>
        <taxon>Trachymyrmex</taxon>
    </lineage>
</organism>
<dbReference type="GO" id="GO:0030574">
    <property type="term" value="P:collagen catabolic process"/>
    <property type="evidence" value="ECO:0007669"/>
    <property type="project" value="TreeGrafter"/>
</dbReference>
<evidence type="ECO:0000313" key="10">
    <source>
        <dbReference type="EMBL" id="KYN29162.1"/>
    </source>
</evidence>
<sequence>MRKPRCGLPDIYEHNIGRRKWTKTHLTWNFQLADPHTLQTTEFAFSLWAANSSLSFERKTVNPDIFISYRSGTHTYRVLQIHTRQYDGLRGKLCIGRRGFKDNDSDFIT</sequence>
<keyword evidence="5" id="KW-0732">Signal</keyword>
<evidence type="ECO:0000256" key="1">
    <source>
        <dbReference type="ARBA" id="ARBA00001947"/>
    </source>
</evidence>
<evidence type="ECO:0000256" key="9">
    <source>
        <dbReference type="ARBA" id="ARBA00023145"/>
    </source>
</evidence>
<comment type="cofactor">
    <cofactor evidence="1">
        <name>Zn(2+)</name>
        <dbReference type="ChEBI" id="CHEBI:29105"/>
    </cofactor>
</comment>
<evidence type="ECO:0000256" key="8">
    <source>
        <dbReference type="ARBA" id="ARBA00023049"/>
    </source>
</evidence>
<reference evidence="10 11" key="1">
    <citation type="submission" date="2015-09" db="EMBL/GenBank/DDBJ databases">
        <title>Trachymyrmex cornetzi WGS genome.</title>
        <authorList>
            <person name="Nygaard S."/>
            <person name="Hu H."/>
            <person name="Boomsma J."/>
            <person name="Zhang G."/>
        </authorList>
    </citation>
    <scope>NUCLEOTIDE SEQUENCE [LARGE SCALE GENOMIC DNA]</scope>
    <source>
        <strain evidence="10">Tcor2-1</strain>
        <tissue evidence="10">Whole body</tissue>
    </source>
</reference>
<keyword evidence="3" id="KW-0645">Protease</keyword>
<keyword evidence="8" id="KW-0482">Metalloprotease</keyword>
<dbReference type="AlphaFoldDB" id="A0A151JQD6"/>
<dbReference type="PANTHER" id="PTHR10201:SF291">
    <property type="entry name" value="MATRIX METALLOPROTEINASE 1, ISOFORM C-RELATED"/>
    <property type="match status" value="1"/>
</dbReference>
<dbReference type="GO" id="GO:0030198">
    <property type="term" value="P:extracellular matrix organization"/>
    <property type="evidence" value="ECO:0007669"/>
    <property type="project" value="TreeGrafter"/>
</dbReference>
<dbReference type="Gene3D" id="3.40.390.10">
    <property type="entry name" value="Collagenase (Catalytic Domain)"/>
    <property type="match status" value="1"/>
</dbReference>
<keyword evidence="6" id="KW-0378">Hydrolase</keyword>
<dbReference type="STRING" id="471704.A0A151JQD6"/>
<evidence type="ECO:0000256" key="5">
    <source>
        <dbReference type="ARBA" id="ARBA00022729"/>
    </source>
</evidence>
<dbReference type="InterPro" id="IPR021158">
    <property type="entry name" value="Pept_M10A_Zn_BS"/>
</dbReference>
<keyword evidence="11" id="KW-1185">Reference proteome</keyword>
<accession>A0A151JQD6</accession>
<dbReference type="GO" id="GO:0031012">
    <property type="term" value="C:extracellular matrix"/>
    <property type="evidence" value="ECO:0007669"/>
    <property type="project" value="InterPro"/>
</dbReference>
<dbReference type="Proteomes" id="UP000078492">
    <property type="component" value="Unassembled WGS sequence"/>
</dbReference>